<accession>A0A2K1QN92</accession>
<keyword evidence="5" id="KW-0863">Zinc-finger</keyword>
<dbReference type="Gene3D" id="6.10.140.260">
    <property type="match status" value="1"/>
</dbReference>
<evidence type="ECO:0000256" key="9">
    <source>
        <dbReference type="RuleBase" id="RU367095"/>
    </source>
</evidence>
<dbReference type="SUPFAM" id="SSF90209">
    <property type="entry name" value="Ran binding protein zinc finger-like"/>
    <property type="match status" value="1"/>
</dbReference>
<dbReference type="InterPro" id="IPR037855">
    <property type="entry name" value="Vps36"/>
</dbReference>
<keyword evidence="4 9" id="KW-0967">Endosome</keyword>
<dbReference type="InterPro" id="IPR040608">
    <property type="entry name" value="Snf8/Vps36"/>
</dbReference>
<dbReference type="OrthoDB" id="271448at2759"/>
<dbReference type="FunFam" id="1.10.10.10:FF:000527">
    <property type="entry name" value="Vacuolar protein sorting protein (Vps36), putative"/>
    <property type="match status" value="1"/>
</dbReference>
<name>A0A2K1QN92_9PEZI</name>
<protein>
    <recommendedName>
        <fullName evidence="9">Vacuolar protein-sorting-associated protein 36</fullName>
    </recommendedName>
    <alternativeName>
        <fullName evidence="9">ESCRT-II complex subunit VPS36</fullName>
    </alternativeName>
</protein>
<evidence type="ECO:0000259" key="11">
    <source>
        <dbReference type="PROSITE" id="PS51495"/>
    </source>
</evidence>
<dbReference type="InterPro" id="IPR036443">
    <property type="entry name" value="Znf_RanBP2_sf"/>
</dbReference>
<evidence type="ECO:0000256" key="1">
    <source>
        <dbReference type="ARBA" id="ARBA00009697"/>
    </source>
</evidence>
<dbReference type="Pfam" id="PF11605">
    <property type="entry name" value="Vps36_ESCRT-II"/>
    <property type="match status" value="1"/>
</dbReference>
<evidence type="ECO:0000256" key="4">
    <source>
        <dbReference type="ARBA" id="ARBA00022753"/>
    </source>
</evidence>
<dbReference type="PANTHER" id="PTHR13128">
    <property type="entry name" value="VACUOLAR PROTEIN-SORTING-ASSOCIATED PROTEIN 36"/>
    <property type="match status" value="1"/>
</dbReference>
<keyword evidence="3" id="KW-0479">Metal-binding</keyword>
<keyword evidence="8" id="KW-0175">Coiled coil</keyword>
<dbReference type="SUPFAM" id="SSF50729">
    <property type="entry name" value="PH domain-like"/>
    <property type="match status" value="2"/>
</dbReference>
<dbReference type="AlphaFoldDB" id="A0A2K1QN92"/>
<dbReference type="InParanoid" id="A0A2K1QN92"/>
<dbReference type="SMART" id="SM00547">
    <property type="entry name" value="ZnF_RBZ"/>
    <property type="match status" value="1"/>
</dbReference>
<comment type="subunit">
    <text evidence="9">Component of the endosomal sorting complex required for transport II (ESCRT-II).</text>
</comment>
<dbReference type="InterPro" id="IPR031558">
    <property type="entry name" value="Vps36-NZF-N"/>
</dbReference>
<gene>
    <name evidence="12" type="ORF">CAC42_6430</name>
</gene>
<evidence type="ECO:0000256" key="5">
    <source>
        <dbReference type="ARBA" id="ARBA00022771"/>
    </source>
</evidence>
<comment type="subcellular location">
    <subcellularLocation>
        <location evidence="9">Cytoplasm</location>
    </subcellularLocation>
    <subcellularLocation>
        <location evidence="9">Endosome</location>
    </subcellularLocation>
</comment>
<keyword evidence="13" id="KW-1185">Reference proteome</keyword>
<evidence type="ECO:0000256" key="10">
    <source>
        <dbReference type="SAM" id="MobiDB-lite"/>
    </source>
</evidence>
<dbReference type="Pfam" id="PF04157">
    <property type="entry name" value="EAP30"/>
    <property type="match status" value="1"/>
</dbReference>
<dbReference type="InterPro" id="IPR001876">
    <property type="entry name" value="Znf_RanBP2"/>
</dbReference>
<dbReference type="PANTHER" id="PTHR13128:SF12">
    <property type="entry name" value="VACUOLAR PROTEIN-SORTING-ASSOCIATED PROTEIN 36"/>
    <property type="match status" value="1"/>
</dbReference>
<feature type="compositionally biased region" description="Low complexity" evidence="10">
    <location>
        <begin position="263"/>
        <end position="277"/>
    </location>
</feature>
<dbReference type="PROSITE" id="PS51495">
    <property type="entry name" value="GLUE"/>
    <property type="match status" value="1"/>
</dbReference>
<dbReference type="EMBL" id="NKHZ01000058">
    <property type="protein sequence ID" value="PNS16323.1"/>
    <property type="molecule type" value="Genomic_DNA"/>
</dbReference>
<dbReference type="GO" id="GO:0043130">
    <property type="term" value="F:ubiquitin binding"/>
    <property type="evidence" value="ECO:0007669"/>
    <property type="project" value="UniProtKB-UniRule"/>
</dbReference>
<comment type="function">
    <text evidence="9">Component of the ESCRT-II complex (endosomal sorting complex required for transport II), which is required for multivesicular body (MVB) formation and sorting of endosomal cargo proteins into MVBs.</text>
</comment>
<evidence type="ECO:0000256" key="6">
    <source>
        <dbReference type="ARBA" id="ARBA00022833"/>
    </source>
</evidence>
<evidence type="ECO:0000256" key="8">
    <source>
        <dbReference type="ARBA" id="ARBA00023054"/>
    </source>
</evidence>
<dbReference type="InterPro" id="IPR036388">
    <property type="entry name" value="WH-like_DNA-bd_sf"/>
</dbReference>
<keyword evidence="2 9" id="KW-0813">Transport</keyword>
<dbReference type="Gene3D" id="1.10.10.10">
    <property type="entry name" value="Winged helix-like DNA-binding domain superfamily/Winged helix DNA-binding domain"/>
    <property type="match status" value="2"/>
</dbReference>
<proteinExistence type="inferred from homology"/>
<feature type="compositionally biased region" description="Low complexity" evidence="10">
    <location>
        <begin position="326"/>
        <end position="336"/>
    </location>
</feature>
<dbReference type="FunFam" id="1.10.10.10:FF:000165">
    <property type="entry name" value="Vacuolar protein sorting protein (Vps36)"/>
    <property type="match status" value="1"/>
</dbReference>
<evidence type="ECO:0000256" key="2">
    <source>
        <dbReference type="ARBA" id="ARBA00022448"/>
    </source>
</evidence>
<comment type="caution">
    <text evidence="12">The sequence shown here is derived from an EMBL/GenBank/DDBJ whole genome shotgun (WGS) entry which is preliminary data.</text>
</comment>
<organism evidence="12 13">
    <name type="scientific">Sphaceloma murrayae</name>
    <dbReference type="NCBI Taxonomy" id="2082308"/>
    <lineage>
        <taxon>Eukaryota</taxon>
        <taxon>Fungi</taxon>
        <taxon>Dikarya</taxon>
        <taxon>Ascomycota</taxon>
        <taxon>Pezizomycotina</taxon>
        <taxon>Dothideomycetes</taxon>
        <taxon>Dothideomycetidae</taxon>
        <taxon>Myriangiales</taxon>
        <taxon>Elsinoaceae</taxon>
        <taxon>Sphaceloma</taxon>
    </lineage>
</organism>
<keyword evidence="7 9" id="KW-0653">Protein transport</keyword>
<dbReference type="GO" id="GO:0008270">
    <property type="term" value="F:zinc ion binding"/>
    <property type="evidence" value="ECO:0007669"/>
    <property type="project" value="UniProtKB-KW"/>
</dbReference>
<feature type="region of interest" description="Disordered" evidence="10">
    <location>
        <begin position="255"/>
        <end position="282"/>
    </location>
</feature>
<keyword evidence="9" id="KW-0963">Cytoplasm</keyword>
<comment type="similarity">
    <text evidence="1 9">Belongs to the VPS36 family.</text>
</comment>
<keyword evidence="6" id="KW-0862">Zinc</keyword>
<dbReference type="InterPro" id="IPR036390">
    <property type="entry name" value="WH_DNA-bd_sf"/>
</dbReference>
<feature type="domain" description="GLUE N-terminal" evidence="11">
    <location>
        <begin position="6"/>
        <end position="318"/>
    </location>
</feature>
<dbReference type="FunCoup" id="A0A2K1QN92">
    <property type="interactions" value="70"/>
</dbReference>
<dbReference type="GO" id="GO:0031902">
    <property type="term" value="C:late endosome membrane"/>
    <property type="evidence" value="ECO:0007669"/>
    <property type="project" value="UniProtKB-UniRule"/>
</dbReference>
<evidence type="ECO:0000313" key="12">
    <source>
        <dbReference type="EMBL" id="PNS16323.1"/>
    </source>
</evidence>
<evidence type="ECO:0000313" key="13">
    <source>
        <dbReference type="Proteomes" id="UP000243797"/>
    </source>
</evidence>
<dbReference type="GO" id="GO:0032266">
    <property type="term" value="F:phosphatidylinositol-3-phosphate binding"/>
    <property type="evidence" value="ECO:0007669"/>
    <property type="project" value="UniProtKB-UniRule"/>
</dbReference>
<reference evidence="12 13" key="1">
    <citation type="submission" date="2017-06" db="EMBL/GenBank/DDBJ databases">
        <title>Draft genome sequence of a variant of Elsinoe murrayae.</title>
        <authorList>
            <person name="Cheng Q."/>
        </authorList>
    </citation>
    <scope>NUCLEOTIDE SEQUENCE [LARGE SCALE GENOMIC DNA]</scope>
    <source>
        <strain evidence="12 13">CQ-2017a</strain>
    </source>
</reference>
<dbReference type="SUPFAM" id="SSF46785">
    <property type="entry name" value="Winged helix' DNA-binding domain"/>
    <property type="match status" value="1"/>
</dbReference>
<dbReference type="Gene3D" id="2.30.30.380">
    <property type="entry name" value="Zn-finger domain of Sec23/24"/>
    <property type="match status" value="2"/>
</dbReference>
<dbReference type="STRING" id="2082308.A0A2K1QN92"/>
<dbReference type="Proteomes" id="UP000243797">
    <property type="component" value="Unassembled WGS sequence"/>
</dbReference>
<sequence>MILRQLDLTTALRPSLLPDEILLFVQDGVGLYRDKYKIEGHQNGHAYLTSHRICYVDNDEPRQRSVAIDLKDVDHPELYVPLAGFLKTSPKITLYPKAPKRQPLALRAASSSYGSQQYHSGTPSPTRAGFTTGLASPAPPQNNATWICPICSFSNPVPSNFDPSTANASTPLAPCLACGIKPPLHHVIKAAIAALSNRSSATLSTLSTKSSSTTSSLSPLPAASPHSLPCPRCTFVNHPTLTSCEICGAPLPIPQAQPSPLGTPRSSSPAAPTISSSLEPPPQEIIKLSFRAGGERVFHDRLKDALIQRKWLLESAPPVPRPETDSSSSFAAGIAAPPGPPPQKRIGIAGLESRGSAVRRENEKVMGSAFGDLEALMVGAKEVIALAERFAAASAPGSGSGSSGADRDAERVAHESASALGLVTRDMLGANGVAEKTYLTQLARDLAEYLTDDRTGILRREGGIMTLVDLWAVFNRRRNGIELVSPRDFEAAASLWEHLRLPLRLRRFRSGVLVVQDKSATDDRTCAQLKAWLASFREVPPDSWGVATAGLVAPSVDEDVVVLPHLHQGGAGLGYDWRRFGKGVTVKETADRFGWSLGVASEELDMAEEKGVLVREQDARGVRFWENHFEGIEVVIPNPNVVSDEERESEEIRKGLEEVGLM</sequence>
<dbReference type="Pfam" id="PF16988">
    <property type="entry name" value="Vps36-NZF-N"/>
    <property type="match status" value="1"/>
</dbReference>
<feature type="region of interest" description="Disordered" evidence="10">
    <location>
        <begin position="317"/>
        <end position="346"/>
    </location>
</feature>
<dbReference type="Gene3D" id="2.30.29.30">
    <property type="entry name" value="Pleckstrin-homology domain (PH domain)/Phosphotyrosine-binding domain (PTB)"/>
    <property type="match status" value="1"/>
</dbReference>
<feature type="region of interest" description="Disordered" evidence="10">
    <location>
        <begin position="206"/>
        <end position="225"/>
    </location>
</feature>
<feature type="region of interest" description="Disordered" evidence="10">
    <location>
        <begin position="113"/>
        <end position="135"/>
    </location>
</feature>
<evidence type="ECO:0000256" key="7">
    <source>
        <dbReference type="ARBA" id="ARBA00022927"/>
    </source>
</evidence>
<dbReference type="GO" id="GO:0000814">
    <property type="term" value="C:ESCRT II complex"/>
    <property type="evidence" value="ECO:0007669"/>
    <property type="project" value="UniProtKB-UniRule"/>
</dbReference>
<dbReference type="InterPro" id="IPR021648">
    <property type="entry name" value="GLUE_dom"/>
</dbReference>
<dbReference type="InterPro" id="IPR011993">
    <property type="entry name" value="PH-like_dom_sf"/>
</dbReference>
<evidence type="ECO:0000256" key="3">
    <source>
        <dbReference type="ARBA" id="ARBA00022723"/>
    </source>
</evidence>
<dbReference type="GO" id="GO:0043328">
    <property type="term" value="P:protein transport to vacuole involved in ubiquitin-dependent protein catabolic process via the multivesicular body sorting pathway"/>
    <property type="evidence" value="ECO:0007669"/>
    <property type="project" value="UniProtKB-UniRule"/>
</dbReference>